<reference evidence="2 3" key="1">
    <citation type="journal article" date="2018" name="Sci. Rep.">
        <title>A novel species of the marine cyanobacterium Acaryochloris with a unique pigment content and lifestyle.</title>
        <authorList>
            <person name="Partensky F."/>
            <person name="Six C."/>
            <person name="Ratin M."/>
            <person name="Garczarek L."/>
            <person name="Vaulot D."/>
            <person name="Probert I."/>
            <person name="Calteau A."/>
            <person name="Gourvil P."/>
            <person name="Marie D."/>
            <person name="Grebert T."/>
            <person name="Bouchier C."/>
            <person name="Le Panse S."/>
            <person name="Gachenot M."/>
            <person name="Rodriguez F."/>
            <person name="Garrido J.L."/>
        </authorList>
    </citation>
    <scope>NUCLEOTIDE SEQUENCE [LARGE SCALE GENOMIC DNA]</scope>
    <source>
        <strain evidence="2 3">RCC1774</strain>
    </source>
</reference>
<feature type="compositionally biased region" description="Polar residues" evidence="1">
    <location>
        <begin position="295"/>
        <end position="313"/>
    </location>
</feature>
<keyword evidence="3" id="KW-1185">Reference proteome</keyword>
<dbReference type="InterPro" id="IPR037257">
    <property type="entry name" value="T2SS_E_N_sf"/>
</dbReference>
<protein>
    <submittedName>
        <fullName evidence="2">Uncharacterized protein</fullName>
    </submittedName>
</protein>
<evidence type="ECO:0000256" key="1">
    <source>
        <dbReference type="SAM" id="MobiDB-lite"/>
    </source>
</evidence>
<comment type="caution">
    <text evidence="2">The sequence shown here is derived from an EMBL/GenBank/DDBJ whole genome shotgun (WGS) entry which is preliminary data.</text>
</comment>
<feature type="region of interest" description="Disordered" evidence="1">
    <location>
        <begin position="104"/>
        <end position="130"/>
    </location>
</feature>
<evidence type="ECO:0000313" key="2">
    <source>
        <dbReference type="EMBL" id="PZD75155.1"/>
    </source>
</evidence>
<organism evidence="2 3">
    <name type="scientific">Acaryochloris thomasi RCC1774</name>
    <dbReference type="NCBI Taxonomy" id="1764569"/>
    <lineage>
        <taxon>Bacteria</taxon>
        <taxon>Bacillati</taxon>
        <taxon>Cyanobacteriota</taxon>
        <taxon>Cyanophyceae</taxon>
        <taxon>Acaryochloridales</taxon>
        <taxon>Acaryochloridaceae</taxon>
        <taxon>Acaryochloris</taxon>
        <taxon>Acaryochloris thomasi</taxon>
    </lineage>
</organism>
<gene>
    <name evidence="2" type="ORF">C1752_00148</name>
</gene>
<dbReference type="SUPFAM" id="SSF160246">
    <property type="entry name" value="EspE N-terminal domain-like"/>
    <property type="match status" value="1"/>
</dbReference>
<proteinExistence type="predicted"/>
<dbReference type="RefSeq" id="WP_110984138.1">
    <property type="nucleotide sequence ID" value="NZ_CAWNWM010000001.1"/>
</dbReference>
<dbReference type="Proteomes" id="UP000248857">
    <property type="component" value="Unassembled WGS sequence"/>
</dbReference>
<feature type="region of interest" description="Disordered" evidence="1">
    <location>
        <begin position="295"/>
        <end position="320"/>
    </location>
</feature>
<dbReference type="OrthoDB" id="490046at2"/>
<feature type="compositionally biased region" description="Polar residues" evidence="1">
    <location>
        <begin position="104"/>
        <end position="113"/>
    </location>
</feature>
<dbReference type="EMBL" id="PQWO01000001">
    <property type="protein sequence ID" value="PZD75155.1"/>
    <property type="molecule type" value="Genomic_DNA"/>
</dbReference>
<name>A0A2W1JXY4_9CYAN</name>
<accession>A0A2W1JXY4</accession>
<dbReference type="AlphaFoldDB" id="A0A2W1JXY4"/>
<sequence>MVDVNEQKILQLAKQGNLQAVAVVLNRHLIAEGVHIKVKANNRSLQILLKAPEGTNQSTVLKILQQQMVNLQTHAFDIVKIYTPLPGTQTANLVHSFELTAPQSNTASQNSSAPVPAAQHPPGSKTQANGERVSVADFLARVTNLDDIKALKSHPFFTGQCPQCGAAYEYDELPVYWDCRRCSWRDDLSGMMSQVTDLKPKTIVAEMKRLGNYLMEAGLLTESQINVALADQEITGMRLGEALVRRGWVKEETIEYLMKKVIIPERQHTTEADLEVSRNLVQALLKQQPDAVAASQISADVPSSGQSPLSNRPPSAVPNERATLVLPDLDISEHLEDHLS</sequence>
<evidence type="ECO:0000313" key="3">
    <source>
        <dbReference type="Proteomes" id="UP000248857"/>
    </source>
</evidence>